<sequence>MSDGTQAQAGPVSLVCPADAAPAVSRLCTAIGAALREDGRQLQDEAPIRLVLEAETPQPGMLKARLAVEQGGLRQLGPQGELSAMDVAAIPEDRIDGFARTLLARTPLPSLQE</sequence>
<reference evidence="1 2" key="1">
    <citation type="submission" date="2018-07" db="EMBL/GenBank/DDBJ databases">
        <title>Genomic Encyclopedia of Type Strains, Phase III (KMG-III): the genomes of soil and plant-associated and newly described type strains.</title>
        <authorList>
            <person name="Whitman W."/>
        </authorList>
    </citation>
    <scope>NUCLEOTIDE SEQUENCE [LARGE SCALE GENOMIC DNA]</scope>
    <source>
        <strain evidence="1 2">CECT 8525</strain>
    </source>
</reference>
<protein>
    <submittedName>
        <fullName evidence="1">Uncharacterized protein</fullName>
    </submittedName>
</protein>
<dbReference type="EMBL" id="QPJL01000006">
    <property type="protein sequence ID" value="RCW85091.1"/>
    <property type="molecule type" value="Genomic_DNA"/>
</dbReference>
<name>A0A368YY23_9RHOB</name>
<organism evidence="1 2">
    <name type="scientific">Paracoccus lutimaris</name>
    <dbReference type="NCBI Taxonomy" id="1490030"/>
    <lineage>
        <taxon>Bacteria</taxon>
        <taxon>Pseudomonadati</taxon>
        <taxon>Pseudomonadota</taxon>
        <taxon>Alphaproteobacteria</taxon>
        <taxon>Rhodobacterales</taxon>
        <taxon>Paracoccaceae</taxon>
        <taxon>Paracoccus</taxon>
    </lineage>
</organism>
<evidence type="ECO:0000313" key="2">
    <source>
        <dbReference type="Proteomes" id="UP000253345"/>
    </source>
</evidence>
<gene>
    <name evidence="1" type="ORF">DFP89_106109</name>
</gene>
<proteinExistence type="predicted"/>
<accession>A0A368YY23</accession>
<dbReference type="Proteomes" id="UP000253345">
    <property type="component" value="Unassembled WGS sequence"/>
</dbReference>
<comment type="caution">
    <text evidence="1">The sequence shown here is derived from an EMBL/GenBank/DDBJ whole genome shotgun (WGS) entry which is preliminary data.</text>
</comment>
<evidence type="ECO:0000313" key="1">
    <source>
        <dbReference type="EMBL" id="RCW85091.1"/>
    </source>
</evidence>
<dbReference type="AlphaFoldDB" id="A0A368YY23"/>
<keyword evidence="2" id="KW-1185">Reference proteome</keyword>